<proteinExistence type="predicted"/>
<evidence type="ECO:0000313" key="2">
    <source>
        <dbReference type="Proteomes" id="UP000289859"/>
    </source>
</evidence>
<organism evidence="1 2">
    <name type="scientific">Leeuwenhoekiella polynyae</name>
    <dbReference type="NCBI Taxonomy" id="1550906"/>
    <lineage>
        <taxon>Bacteria</taxon>
        <taxon>Pseudomonadati</taxon>
        <taxon>Bacteroidota</taxon>
        <taxon>Flavobacteriia</taxon>
        <taxon>Flavobacteriales</taxon>
        <taxon>Flavobacteriaceae</taxon>
        <taxon>Leeuwenhoekiella</taxon>
    </lineage>
</organism>
<sequence>MDIASRFFLIQISPNTEDYQIRVCRGINGIDKKSKKDYTILEAVLFDTIYNRVIDDSKDVPKFMSSLYQYLKFISATENDLEIIKNYVFSSMETDKNLQEFVFNYLEKNKNNVPFKIE</sequence>
<dbReference type="EMBL" id="QOVK01000003">
    <property type="protein sequence ID" value="RXG25381.1"/>
    <property type="molecule type" value="Genomic_DNA"/>
</dbReference>
<protein>
    <submittedName>
        <fullName evidence="1">Uncharacterized protein</fullName>
    </submittedName>
</protein>
<comment type="caution">
    <text evidence="1">The sequence shown here is derived from an EMBL/GenBank/DDBJ whole genome shotgun (WGS) entry which is preliminary data.</text>
</comment>
<dbReference type="AlphaFoldDB" id="A0A4Q0PF11"/>
<reference evidence="1 2" key="1">
    <citation type="submission" date="2018-07" db="EMBL/GenBank/DDBJ databases">
        <title>Leeuwenhoekiella genomics.</title>
        <authorList>
            <person name="Tahon G."/>
            <person name="Willems A."/>
        </authorList>
    </citation>
    <scope>NUCLEOTIDE SEQUENCE [LARGE SCALE GENOMIC DNA]</scope>
    <source>
        <strain evidence="1 2">LMG 29608</strain>
    </source>
</reference>
<dbReference type="Proteomes" id="UP000289859">
    <property type="component" value="Unassembled WGS sequence"/>
</dbReference>
<evidence type="ECO:0000313" key="1">
    <source>
        <dbReference type="EMBL" id="RXG25381.1"/>
    </source>
</evidence>
<keyword evidence="2" id="KW-1185">Reference proteome</keyword>
<name>A0A4Q0PF11_9FLAO</name>
<gene>
    <name evidence="1" type="ORF">DSM02_1352</name>
</gene>
<accession>A0A4Q0PF11</accession>